<dbReference type="SUPFAM" id="SSF53335">
    <property type="entry name" value="S-adenosyl-L-methionine-dependent methyltransferases"/>
    <property type="match status" value="1"/>
</dbReference>
<comment type="caution">
    <text evidence="7">The sequence shown here is derived from an EMBL/GenBank/DDBJ whole genome shotgun (WGS) entry which is preliminary data.</text>
</comment>
<dbReference type="InterPro" id="IPR050903">
    <property type="entry name" value="Bact_Chemotaxis_MeTrfase"/>
</dbReference>
<keyword evidence="4 7" id="KW-0808">Transferase</keyword>
<dbReference type="Pfam" id="PF03705">
    <property type="entry name" value="CheR_N"/>
    <property type="match status" value="1"/>
</dbReference>
<gene>
    <name evidence="7" type="ORF">OMM_01243</name>
</gene>
<protein>
    <recommendedName>
        <fullName evidence="2">protein-glutamate O-methyltransferase</fullName>
        <ecNumber evidence="2">2.1.1.80</ecNumber>
    </recommendedName>
</protein>
<proteinExistence type="predicted"/>
<dbReference type="InterPro" id="IPR022642">
    <property type="entry name" value="CheR_C"/>
</dbReference>
<dbReference type="GO" id="GO:0032259">
    <property type="term" value="P:methylation"/>
    <property type="evidence" value="ECO:0007669"/>
    <property type="project" value="UniProtKB-KW"/>
</dbReference>
<evidence type="ECO:0000313" key="8">
    <source>
        <dbReference type="Proteomes" id="UP000189670"/>
    </source>
</evidence>
<feature type="domain" description="CheR-type methyltransferase" evidence="6">
    <location>
        <begin position="1"/>
        <end position="270"/>
    </location>
</feature>
<dbReference type="PANTHER" id="PTHR24422">
    <property type="entry name" value="CHEMOTAXIS PROTEIN METHYLTRANSFERASE"/>
    <property type="match status" value="1"/>
</dbReference>
<evidence type="ECO:0000259" key="6">
    <source>
        <dbReference type="PROSITE" id="PS50123"/>
    </source>
</evidence>
<dbReference type="PANTHER" id="PTHR24422:SF21">
    <property type="entry name" value="CHEMOTAXIS PROTEIN METHYLTRANSFERASE 1"/>
    <property type="match status" value="1"/>
</dbReference>
<dbReference type="EC" id="2.1.1.80" evidence="2"/>
<dbReference type="Gene3D" id="3.40.50.150">
    <property type="entry name" value="Vaccinia Virus protein VP39"/>
    <property type="match status" value="1"/>
</dbReference>
<reference evidence="8" key="1">
    <citation type="submission" date="2012-11" db="EMBL/GenBank/DDBJ databases">
        <authorList>
            <person name="Lucero-Rivera Y.E."/>
            <person name="Tovar-Ramirez D."/>
        </authorList>
    </citation>
    <scope>NUCLEOTIDE SEQUENCE [LARGE SCALE GENOMIC DNA]</scope>
    <source>
        <strain evidence="8">Araruama</strain>
    </source>
</reference>
<dbReference type="InterPro" id="IPR036804">
    <property type="entry name" value="CheR_N_sf"/>
</dbReference>
<dbReference type="Pfam" id="PF01739">
    <property type="entry name" value="CheR"/>
    <property type="match status" value="1"/>
</dbReference>
<sequence length="281" mass="33216">MNLSKQDFDYIRQYIKKNCGIALKDDKKYLIHQRLEPLLKSYQINSFSELANQLMRNVSHKLREDIILAMTTNETSFFRDRHPFVTFEKHILEHFKKEIHQQKGKKIRIWSAGASTGQEAYTIAMLIYEFVERNKFEGISLDNFVIAASDISTRALNKAKSATYYDAEVNRGLCSERKRKYFKKVDKHWQLEKKVRDMVTFYQLNFIESLSRMGTFDMIFCRNVLIYFDSNMKTQIIHQFHRMLVPSGYLILGAMENAHNESDIFSPVRFGSTLLYQKKVK</sequence>
<evidence type="ECO:0000256" key="5">
    <source>
        <dbReference type="ARBA" id="ARBA00022691"/>
    </source>
</evidence>
<dbReference type="InterPro" id="IPR022641">
    <property type="entry name" value="CheR_N"/>
</dbReference>
<dbReference type="Proteomes" id="UP000189670">
    <property type="component" value="Unassembled WGS sequence"/>
</dbReference>
<dbReference type="PRINTS" id="PR00996">
    <property type="entry name" value="CHERMTFRASE"/>
</dbReference>
<comment type="catalytic activity">
    <reaction evidence="1">
        <text>L-glutamyl-[protein] + S-adenosyl-L-methionine = [protein]-L-glutamate 5-O-methyl ester + S-adenosyl-L-homocysteine</text>
        <dbReference type="Rhea" id="RHEA:24452"/>
        <dbReference type="Rhea" id="RHEA-COMP:10208"/>
        <dbReference type="Rhea" id="RHEA-COMP:10311"/>
        <dbReference type="ChEBI" id="CHEBI:29973"/>
        <dbReference type="ChEBI" id="CHEBI:57856"/>
        <dbReference type="ChEBI" id="CHEBI:59789"/>
        <dbReference type="ChEBI" id="CHEBI:82795"/>
        <dbReference type="EC" id="2.1.1.80"/>
    </reaction>
</comment>
<dbReference type="Gene3D" id="1.10.155.10">
    <property type="entry name" value="Chemotaxis receptor methyltransferase CheR, N-terminal domain"/>
    <property type="match status" value="1"/>
</dbReference>
<accession>A0A1V1PDS7</accession>
<dbReference type="GO" id="GO:0008983">
    <property type="term" value="F:protein-glutamate O-methyltransferase activity"/>
    <property type="evidence" value="ECO:0007669"/>
    <property type="project" value="UniProtKB-EC"/>
</dbReference>
<dbReference type="InterPro" id="IPR029063">
    <property type="entry name" value="SAM-dependent_MTases_sf"/>
</dbReference>
<dbReference type="PROSITE" id="PS50123">
    <property type="entry name" value="CHER"/>
    <property type="match status" value="1"/>
</dbReference>
<keyword evidence="5" id="KW-0949">S-adenosyl-L-methionine</keyword>
<evidence type="ECO:0000256" key="3">
    <source>
        <dbReference type="ARBA" id="ARBA00022603"/>
    </source>
</evidence>
<name>A0A1V1PDS7_9BACT</name>
<evidence type="ECO:0000256" key="4">
    <source>
        <dbReference type="ARBA" id="ARBA00022679"/>
    </source>
</evidence>
<dbReference type="EMBL" id="ATBP01000092">
    <property type="protein sequence ID" value="ETR73049.1"/>
    <property type="molecule type" value="Genomic_DNA"/>
</dbReference>
<dbReference type="CDD" id="cd02440">
    <property type="entry name" value="AdoMet_MTases"/>
    <property type="match status" value="1"/>
</dbReference>
<keyword evidence="3 7" id="KW-0489">Methyltransferase</keyword>
<dbReference type="InterPro" id="IPR000780">
    <property type="entry name" value="CheR_MeTrfase"/>
</dbReference>
<evidence type="ECO:0000256" key="2">
    <source>
        <dbReference type="ARBA" id="ARBA00012534"/>
    </source>
</evidence>
<dbReference type="SMART" id="SM00138">
    <property type="entry name" value="MeTrc"/>
    <property type="match status" value="1"/>
</dbReference>
<organism evidence="7 8">
    <name type="scientific">Candidatus Magnetoglobus multicellularis str. Araruama</name>
    <dbReference type="NCBI Taxonomy" id="890399"/>
    <lineage>
        <taxon>Bacteria</taxon>
        <taxon>Pseudomonadati</taxon>
        <taxon>Thermodesulfobacteriota</taxon>
        <taxon>Desulfobacteria</taxon>
        <taxon>Desulfobacterales</taxon>
        <taxon>Desulfobacteraceae</taxon>
        <taxon>Candidatus Magnetoglobus</taxon>
    </lineage>
</organism>
<dbReference type="SUPFAM" id="SSF47757">
    <property type="entry name" value="Chemotaxis receptor methyltransferase CheR, N-terminal domain"/>
    <property type="match status" value="1"/>
</dbReference>
<dbReference type="AlphaFoldDB" id="A0A1V1PDS7"/>
<evidence type="ECO:0000256" key="1">
    <source>
        <dbReference type="ARBA" id="ARBA00001541"/>
    </source>
</evidence>
<evidence type="ECO:0000313" key="7">
    <source>
        <dbReference type="EMBL" id="ETR73049.1"/>
    </source>
</evidence>